<dbReference type="PIRSF" id="PIRSF006351">
    <property type="entry name" value="PTS_EIIC-Cellobiose"/>
    <property type="match status" value="1"/>
</dbReference>
<feature type="transmembrane region" description="Helical" evidence="9">
    <location>
        <begin position="72"/>
        <end position="95"/>
    </location>
</feature>
<evidence type="ECO:0000256" key="6">
    <source>
        <dbReference type="ARBA" id="ARBA00022989"/>
    </source>
</evidence>
<dbReference type="GO" id="GO:0008982">
    <property type="term" value="F:protein-N(PI)-phosphohistidine-sugar phosphotransferase activity"/>
    <property type="evidence" value="ECO:0007669"/>
    <property type="project" value="UniProtKB-UniRule"/>
</dbReference>
<keyword evidence="4 8" id="KW-0762">Sugar transport</keyword>
<organism evidence="11 12">
    <name type="scientific">Lactobacillus kimbladii</name>
    <dbReference type="NCBI Taxonomy" id="1218506"/>
    <lineage>
        <taxon>Bacteria</taxon>
        <taxon>Bacillati</taxon>
        <taxon>Bacillota</taxon>
        <taxon>Bacilli</taxon>
        <taxon>Lactobacillales</taxon>
        <taxon>Lactobacillaceae</taxon>
        <taxon>Lactobacillus</taxon>
    </lineage>
</organism>
<feature type="transmembrane region" description="Helical" evidence="9">
    <location>
        <begin position="358"/>
        <end position="376"/>
    </location>
</feature>
<sequence length="443" mass="48367">MSISDKISKMVLPLATKIGNQRHLVAIRDAFVDITPIIMVNSLFILLNSLVLNQPAVLKVFPYAANLTQMGTMVNNGTMGFMTIFVTFIIGYRLLNSYIADGRISNNDISPIHAGILSVATALIMFPLNNQAVVSGSMKNVTVTGVYTQALTSSGGMFVGLIAAILSTELLLFFYKSKKLRIKMPDGVPPAVAQSFNSLIPESLVVIVFAVFSFAYVQIFHQGVTDLVQTIISKPLQAAMESWIGCFVIQFVTQFLWFFGLHGQNIVASVTSPPMLAAIQQNMAAFAAHKAVPNIVTNPWLGMYTLFGGTGAILPFLIAIFIVSKRKDYRDVAKLGLLPSFFNVSEPIMFGLPVVMNPYFVIPFIFVPLINLAIAYPLTMMGLVAKSVVIPAWTIPPILTTWVTTAGDIPATILSLLLFILDIFLYMPFVIASNKGIKVKPEK</sequence>
<dbReference type="NCBIfam" id="TIGR00410">
    <property type="entry name" value="lacE"/>
    <property type="match status" value="1"/>
</dbReference>
<evidence type="ECO:0000313" key="12">
    <source>
        <dbReference type="Proteomes" id="UP000033612"/>
    </source>
</evidence>
<dbReference type="GO" id="GO:0005886">
    <property type="term" value="C:plasma membrane"/>
    <property type="evidence" value="ECO:0007669"/>
    <property type="project" value="UniProtKB-SubCell"/>
</dbReference>
<dbReference type="PATRIC" id="fig|1218506.3.peg.1648"/>
<feature type="transmembrane region" description="Helical" evidence="9">
    <location>
        <begin position="240"/>
        <end position="259"/>
    </location>
</feature>
<evidence type="ECO:0000259" key="10">
    <source>
        <dbReference type="PROSITE" id="PS51105"/>
    </source>
</evidence>
<keyword evidence="5 9" id="KW-0812">Transmembrane</keyword>
<dbReference type="EMBL" id="JXLH01000020">
    <property type="protein sequence ID" value="KJY57209.1"/>
    <property type="molecule type" value="Genomic_DNA"/>
</dbReference>
<comment type="function">
    <text evidence="8">The phosphoenolpyruvate-dependent sugar phosphotransferase system (PTS), a major carbohydrate active -transport system, catalyzes the phosphorylation of incoming sugar substrates concomitant with their translocation across the cell membrane.</text>
</comment>
<feature type="transmembrane region" description="Helical" evidence="9">
    <location>
        <begin position="154"/>
        <end position="175"/>
    </location>
</feature>
<reference evidence="11 12" key="1">
    <citation type="submission" date="2015-01" db="EMBL/GenBank/DDBJ databases">
        <title>Comparative genomics of the lactic acid bacteria isolated from the honey bee gut.</title>
        <authorList>
            <person name="Ellegaard K.M."/>
            <person name="Tamarit D."/>
            <person name="Javelind E."/>
            <person name="Olofsson T."/>
            <person name="Andersson S.G."/>
            <person name="Vasquez A."/>
        </authorList>
    </citation>
    <scope>NUCLEOTIDE SEQUENCE [LARGE SCALE GENOMIC DNA]</scope>
    <source>
        <strain evidence="11 12">Hma2</strain>
    </source>
</reference>
<dbReference type="InterPro" id="IPR003352">
    <property type="entry name" value="PTS_EIIC"/>
</dbReference>
<keyword evidence="3 8" id="KW-1003">Cell membrane</keyword>
<feature type="transmembrane region" description="Helical" evidence="9">
    <location>
        <begin position="196"/>
        <end position="220"/>
    </location>
</feature>
<evidence type="ECO:0000256" key="8">
    <source>
        <dbReference type="PIRNR" id="PIRNR006351"/>
    </source>
</evidence>
<accession>A0A0F4LG17</accession>
<protein>
    <recommendedName>
        <fullName evidence="8">Permease IIC component</fullName>
    </recommendedName>
</protein>
<evidence type="ECO:0000256" key="5">
    <source>
        <dbReference type="ARBA" id="ARBA00022692"/>
    </source>
</evidence>
<evidence type="ECO:0000256" key="7">
    <source>
        <dbReference type="ARBA" id="ARBA00023136"/>
    </source>
</evidence>
<keyword evidence="7 8" id="KW-0472">Membrane</keyword>
<evidence type="ECO:0000313" key="11">
    <source>
        <dbReference type="EMBL" id="KJY57209.1"/>
    </source>
</evidence>
<dbReference type="Pfam" id="PF02378">
    <property type="entry name" value="PTS_EIIC"/>
    <property type="match status" value="1"/>
</dbReference>
<keyword evidence="12" id="KW-1185">Reference proteome</keyword>
<evidence type="ECO:0000256" key="1">
    <source>
        <dbReference type="ARBA" id="ARBA00004651"/>
    </source>
</evidence>
<feature type="transmembrane region" description="Helical" evidence="9">
    <location>
        <begin position="300"/>
        <end position="323"/>
    </location>
</feature>
<dbReference type="InterPro" id="IPR051088">
    <property type="entry name" value="PTS_Sugar-EIIC/EIIB"/>
</dbReference>
<dbReference type="RefSeq" id="WP_052726898.1">
    <property type="nucleotide sequence ID" value="NZ_JBHTBO010000016.1"/>
</dbReference>
<dbReference type="GO" id="GO:1901264">
    <property type="term" value="P:carbohydrate derivative transport"/>
    <property type="evidence" value="ECO:0007669"/>
    <property type="project" value="TreeGrafter"/>
</dbReference>
<dbReference type="PANTHER" id="PTHR33989">
    <property type="match status" value="1"/>
</dbReference>
<evidence type="ECO:0000256" key="9">
    <source>
        <dbReference type="SAM" id="Phobius"/>
    </source>
</evidence>
<feature type="transmembrane region" description="Helical" evidence="9">
    <location>
        <begin position="383"/>
        <end position="403"/>
    </location>
</feature>
<feature type="transmembrane region" description="Helical" evidence="9">
    <location>
        <begin position="409"/>
        <end position="431"/>
    </location>
</feature>
<dbReference type="PANTHER" id="PTHR33989:SF10">
    <property type="entry name" value="PERMEASE IIC COMPONENT"/>
    <property type="match status" value="1"/>
</dbReference>
<feature type="transmembrane region" description="Helical" evidence="9">
    <location>
        <begin position="30"/>
        <end position="52"/>
    </location>
</feature>
<dbReference type="Proteomes" id="UP000033612">
    <property type="component" value="Unassembled WGS sequence"/>
</dbReference>
<dbReference type="PROSITE" id="PS51105">
    <property type="entry name" value="PTS_EIIC_TYPE_3"/>
    <property type="match status" value="1"/>
</dbReference>
<dbReference type="InterPro" id="IPR004501">
    <property type="entry name" value="PTS_EIIC_3"/>
</dbReference>
<evidence type="ECO:0000256" key="4">
    <source>
        <dbReference type="ARBA" id="ARBA00022597"/>
    </source>
</evidence>
<dbReference type="STRING" id="1218506.JF75_15690"/>
<feature type="transmembrane region" description="Helical" evidence="9">
    <location>
        <begin position="116"/>
        <end position="134"/>
    </location>
</feature>
<keyword evidence="6 9" id="KW-1133">Transmembrane helix</keyword>
<keyword evidence="2 8" id="KW-0813">Transport</keyword>
<proteinExistence type="predicted"/>
<gene>
    <name evidence="11" type="ORF">JF75_15690</name>
</gene>
<dbReference type="AlphaFoldDB" id="A0A0F4LG17"/>
<feature type="domain" description="PTS EIIC type-3" evidence="10">
    <location>
        <begin position="7"/>
        <end position="429"/>
    </location>
</feature>
<dbReference type="GO" id="GO:0009401">
    <property type="term" value="P:phosphoenolpyruvate-dependent sugar phosphotransferase system"/>
    <property type="evidence" value="ECO:0007669"/>
    <property type="project" value="InterPro"/>
</dbReference>
<dbReference type="InterPro" id="IPR004796">
    <property type="entry name" value="PTS_IIC_cello"/>
</dbReference>
<dbReference type="OrthoDB" id="1550290at2"/>
<name>A0A0F4LG17_9LACO</name>
<evidence type="ECO:0000256" key="3">
    <source>
        <dbReference type="ARBA" id="ARBA00022475"/>
    </source>
</evidence>
<evidence type="ECO:0000256" key="2">
    <source>
        <dbReference type="ARBA" id="ARBA00022448"/>
    </source>
</evidence>
<comment type="caution">
    <text evidence="11">The sequence shown here is derived from an EMBL/GenBank/DDBJ whole genome shotgun (WGS) entry which is preliminary data.</text>
</comment>
<comment type="subcellular location">
    <subcellularLocation>
        <location evidence="1">Cell membrane</location>
        <topology evidence="1">Multi-pass membrane protein</topology>
    </subcellularLocation>
</comment>
<dbReference type="HOGENOM" id="CLU_029688_1_2_9"/>